<dbReference type="PROSITE" id="PS51007">
    <property type="entry name" value="CYTC"/>
    <property type="match status" value="1"/>
</dbReference>
<feature type="chain" id="PRO_5017654538" evidence="5">
    <location>
        <begin position="20"/>
        <end position="134"/>
    </location>
</feature>
<dbReference type="AlphaFoldDB" id="A0A3D8Y7G7"/>
<protein>
    <submittedName>
        <fullName evidence="7">Cytochrome c</fullName>
    </submittedName>
</protein>
<evidence type="ECO:0000313" key="7">
    <source>
        <dbReference type="EMBL" id="REA58811.1"/>
    </source>
</evidence>
<dbReference type="RefSeq" id="WP_115832563.1">
    <property type="nucleotide sequence ID" value="NZ_QNUL01000018.1"/>
</dbReference>
<dbReference type="Pfam" id="PF00034">
    <property type="entry name" value="Cytochrom_C"/>
    <property type="match status" value="1"/>
</dbReference>
<gene>
    <name evidence="7" type="ORF">DSL64_19260</name>
</gene>
<dbReference type="InterPro" id="IPR009056">
    <property type="entry name" value="Cyt_c-like_dom"/>
</dbReference>
<evidence type="ECO:0000256" key="1">
    <source>
        <dbReference type="ARBA" id="ARBA00022617"/>
    </source>
</evidence>
<keyword evidence="3 4" id="KW-0408">Iron</keyword>
<dbReference type="SUPFAM" id="SSF46626">
    <property type="entry name" value="Cytochrome c"/>
    <property type="match status" value="1"/>
</dbReference>
<dbReference type="InterPro" id="IPR051459">
    <property type="entry name" value="Cytochrome_c-type_DH"/>
</dbReference>
<evidence type="ECO:0000256" key="5">
    <source>
        <dbReference type="SAM" id="SignalP"/>
    </source>
</evidence>
<dbReference type="GO" id="GO:0020037">
    <property type="term" value="F:heme binding"/>
    <property type="evidence" value="ECO:0007669"/>
    <property type="project" value="InterPro"/>
</dbReference>
<dbReference type="EMBL" id="QNUL01000018">
    <property type="protein sequence ID" value="REA58811.1"/>
    <property type="molecule type" value="Genomic_DNA"/>
</dbReference>
<keyword evidence="1 4" id="KW-0349">Heme</keyword>
<dbReference type="Gene3D" id="1.10.760.10">
    <property type="entry name" value="Cytochrome c-like domain"/>
    <property type="match status" value="1"/>
</dbReference>
<keyword evidence="5" id="KW-0732">Signal</keyword>
<dbReference type="InterPro" id="IPR036909">
    <property type="entry name" value="Cyt_c-like_dom_sf"/>
</dbReference>
<proteinExistence type="predicted"/>
<name>A0A3D8Y7G7_9BACT</name>
<keyword evidence="8" id="KW-1185">Reference proteome</keyword>
<dbReference type="Proteomes" id="UP000256373">
    <property type="component" value="Unassembled WGS sequence"/>
</dbReference>
<accession>A0A3D8Y7G7</accession>
<evidence type="ECO:0000256" key="4">
    <source>
        <dbReference type="PROSITE-ProRule" id="PRU00433"/>
    </source>
</evidence>
<feature type="domain" description="Cytochrome c" evidence="6">
    <location>
        <begin position="27"/>
        <end position="115"/>
    </location>
</feature>
<evidence type="ECO:0000259" key="6">
    <source>
        <dbReference type="PROSITE" id="PS51007"/>
    </source>
</evidence>
<reference evidence="7 8" key="1">
    <citation type="submission" date="2018-07" db="EMBL/GenBank/DDBJ databases">
        <title>Dyadobacter roseus sp. nov., isolated from rose rhizosphere soil.</title>
        <authorList>
            <person name="Chen L."/>
        </authorList>
    </citation>
    <scope>NUCLEOTIDE SEQUENCE [LARGE SCALE GENOMIC DNA]</scope>
    <source>
        <strain evidence="7 8">RS19</strain>
    </source>
</reference>
<dbReference type="PANTHER" id="PTHR35008">
    <property type="entry name" value="BLL4482 PROTEIN-RELATED"/>
    <property type="match status" value="1"/>
</dbReference>
<sequence length="134" mass="14829">MKFLILLLSLAIFSFTVFSGPEEELAESIDRGKVIYVENCITCHMGNGDGAPGTFPPLAKSDYLTKNPEKAIYAVKFGLTGKIQVNGTEYNSMMPPPGLDNNEIADVMNYIRNSWGNSSDKKIVTEKMVEEIEE</sequence>
<dbReference type="PANTHER" id="PTHR35008:SF4">
    <property type="entry name" value="BLL4482 PROTEIN"/>
    <property type="match status" value="1"/>
</dbReference>
<evidence type="ECO:0000313" key="8">
    <source>
        <dbReference type="Proteomes" id="UP000256373"/>
    </source>
</evidence>
<feature type="signal peptide" evidence="5">
    <location>
        <begin position="1"/>
        <end position="19"/>
    </location>
</feature>
<comment type="caution">
    <text evidence="7">The sequence shown here is derived from an EMBL/GenBank/DDBJ whole genome shotgun (WGS) entry which is preliminary data.</text>
</comment>
<keyword evidence="2 4" id="KW-0479">Metal-binding</keyword>
<dbReference type="GO" id="GO:0046872">
    <property type="term" value="F:metal ion binding"/>
    <property type="evidence" value="ECO:0007669"/>
    <property type="project" value="UniProtKB-KW"/>
</dbReference>
<evidence type="ECO:0000256" key="2">
    <source>
        <dbReference type="ARBA" id="ARBA00022723"/>
    </source>
</evidence>
<dbReference type="OrthoDB" id="9811395at2"/>
<evidence type="ECO:0000256" key="3">
    <source>
        <dbReference type="ARBA" id="ARBA00023004"/>
    </source>
</evidence>
<dbReference type="GO" id="GO:0009055">
    <property type="term" value="F:electron transfer activity"/>
    <property type="evidence" value="ECO:0007669"/>
    <property type="project" value="InterPro"/>
</dbReference>
<organism evidence="7 8">
    <name type="scientific">Dyadobacter luteus</name>
    <dbReference type="NCBI Taxonomy" id="2259619"/>
    <lineage>
        <taxon>Bacteria</taxon>
        <taxon>Pseudomonadati</taxon>
        <taxon>Bacteroidota</taxon>
        <taxon>Cytophagia</taxon>
        <taxon>Cytophagales</taxon>
        <taxon>Spirosomataceae</taxon>
        <taxon>Dyadobacter</taxon>
    </lineage>
</organism>